<keyword evidence="1" id="KW-0812">Transmembrane</keyword>
<dbReference type="RefSeq" id="WP_201797348.1">
    <property type="nucleotide sequence ID" value="NZ_BFFO01000003.1"/>
</dbReference>
<accession>A0A2R5HEZ6</accession>
<keyword evidence="3" id="KW-1185">Reference proteome</keyword>
<protein>
    <submittedName>
        <fullName evidence="2">Uncharacterized protein</fullName>
    </submittedName>
</protein>
<organism evidence="2 3">
    <name type="scientific">Lactococcus termiticola</name>
    <dbReference type="NCBI Taxonomy" id="2169526"/>
    <lineage>
        <taxon>Bacteria</taxon>
        <taxon>Bacillati</taxon>
        <taxon>Bacillota</taxon>
        <taxon>Bacilli</taxon>
        <taxon>Lactobacillales</taxon>
        <taxon>Streptococcaceae</taxon>
        <taxon>Lactococcus</taxon>
    </lineage>
</organism>
<gene>
    <name evidence="2" type="ORF">NtB2_00716</name>
</gene>
<reference evidence="2 3" key="1">
    <citation type="journal article" date="2018" name="Genome Announc.">
        <title>Draft Genome Sequence of Lactococcus sp. Strain NtB2 (JCM 32569), Isolated from the Gut of the Higher Termite Nasutitermes takasagoensis.</title>
        <authorList>
            <person name="Noda S."/>
            <person name="Aihara C."/>
            <person name="Yuki M."/>
            <person name="Ohkuma M."/>
        </authorList>
    </citation>
    <scope>NUCLEOTIDE SEQUENCE [LARGE SCALE GENOMIC DNA]</scope>
    <source>
        <strain evidence="2 3">NtB2</strain>
    </source>
</reference>
<keyword evidence="1" id="KW-0472">Membrane</keyword>
<keyword evidence="1" id="KW-1133">Transmembrane helix</keyword>
<feature type="transmembrane region" description="Helical" evidence="1">
    <location>
        <begin position="138"/>
        <end position="169"/>
    </location>
</feature>
<dbReference type="EMBL" id="BFFO01000003">
    <property type="protein sequence ID" value="GBG96602.1"/>
    <property type="molecule type" value="Genomic_DNA"/>
</dbReference>
<sequence length="217" mass="23807">MGKIVSISMGKVQVGLDDGSLQEFGFEAFDYSPQVGDEVTIFRNNEKTVITKNKRVAEGTSVGSVGNKLGKIVSISMGKVQVGLDDGSLQEFGFEAFNYSPQVGDEVTIFRNNEKTVITKNKRVAEGTSVGNEYRKTFYLIAFILNWVSLGVWALVTSGFGLIMAAWVIPLNLNIWKIYKGQDNYKHTTLSVCTLIFINVISGILMLVAGGEDMPED</sequence>
<dbReference type="AlphaFoldDB" id="A0A2R5HEZ6"/>
<feature type="transmembrane region" description="Helical" evidence="1">
    <location>
        <begin position="189"/>
        <end position="209"/>
    </location>
</feature>
<proteinExistence type="predicted"/>
<evidence type="ECO:0000313" key="2">
    <source>
        <dbReference type="EMBL" id="GBG96602.1"/>
    </source>
</evidence>
<comment type="caution">
    <text evidence="2">The sequence shown here is derived from an EMBL/GenBank/DDBJ whole genome shotgun (WGS) entry which is preliminary data.</text>
</comment>
<name>A0A2R5HEZ6_9LACT</name>
<dbReference type="Proteomes" id="UP000245021">
    <property type="component" value="Unassembled WGS sequence"/>
</dbReference>
<evidence type="ECO:0000313" key="3">
    <source>
        <dbReference type="Proteomes" id="UP000245021"/>
    </source>
</evidence>
<evidence type="ECO:0000256" key="1">
    <source>
        <dbReference type="SAM" id="Phobius"/>
    </source>
</evidence>